<accession>A0AB39V0J4</accession>
<keyword evidence="7" id="KW-1133">Transmembrane helix</keyword>
<evidence type="ECO:0000256" key="3">
    <source>
        <dbReference type="ARBA" id="ARBA00022519"/>
    </source>
</evidence>
<feature type="coiled-coil region" evidence="13">
    <location>
        <begin position="26"/>
        <end position="60"/>
    </location>
</feature>
<reference evidence="15" key="1">
    <citation type="submission" date="2024-05" db="EMBL/GenBank/DDBJ databases">
        <title>Genome sequencing of novel strain.</title>
        <authorList>
            <person name="Ganbat D."/>
            <person name="Ganbat S."/>
            <person name="Lee S.-J."/>
        </authorList>
    </citation>
    <scope>NUCLEOTIDE SEQUENCE</scope>
    <source>
        <strain evidence="15">SMD15-11</strain>
    </source>
</reference>
<evidence type="ECO:0000256" key="11">
    <source>
        <dbReference type="ARBA" id="ARBA00035703"/>
    </source>
</evidence>
<keyword evidence="8" id="KW-0472">Membrane</keyword>
<keyword evidence="5" id="KW-0812">Transmembrane</keyword>
<dbReference type="EMBL" id="CP154858">
    <property type="protein sequence ID" value="XDT73565.1"/>
    <property type="molecule type" value="Genomic_DNA"/>
</dbReference>
<keyword evidence="4" id="KW-0132">Cell division</keyword>
<feature type="compositionally biased region" description="Acidic residues" evidence="14">
    <location>
        <begin position="111"/>
        <end position="120"/>
    </location>
</feature>
<keyword evidence="2" id="KW-1003">Cell membrane</keyword>
<dbReference type="InterPro" id="IPR009386">
    <property type="entry name" value="ZapG-like"/>
</dbReference>
<sequence length="168" mass="18533">MQENVLIALIAFAAGFGLAWLFLSRRSNAAQRQRRVESQLEQLRTEYTHYQAEVAEHFNRTAELLGELNARYHDMFNHLARGAERLCNDPDFKRVASNAPSPVDVSGISPDELEEDEDTDVAPPLDYAPKRAPDEAGMLSEKFGLAGASVTSDPEPESDGTEKTAARG</sequence>
<dbReference type="Pfam" id="PF06295">
    <property type="entry name" value="ZapG-like"/>
    <property type="match status" value="1"/>
</dbReference>
<comment type="subcellular location">
    <subcellularLocation>
        <location evidence="1">Cell inner membrane</location>
        <topology evidence="1">Single-pass membrane protein</topology>
    </subcellularLocation>
</comment>
<evidence type="ECO:0000256" key="8">
    <source>
        <dbReference type="ARBA" id="ARBA00023136"/>
    </source>
</evidence>
<comment type="similarity">
    <text evidence="10">Belongs to the ZapG family.</text>
</comment>
<evidence type="ECO:0000256" key="6">
    <source>
        <dbReference type="ARBA" id="ARBA00022960"/>
    </source>
</evidence>
<evidence type="ECO:0000256" key="5">
    <source>
        <dbReference type="ARBA" id="ARBA00022692"/>
    </source>
</evidence>
<name>A0AB39V0J4_9GAMM</name>
<dbReference type="GO" id="GO:0005886">
    <property type="term" value="C:plasma membrane"/>
    <property type="evidence" value="ECO:0007669"/>
    <property type="project" value="UniProtKB-SubCell"/>
</dbReference>
<dbReference type="PANTHER" id="PTHR39579:SF1">
    <property type="entry name" value="INNER MEMBRANE PROTEIN YHCB"/>
    <property type="match status" value="1"/>
</dbReference>
<keyword evidence="9" id="KW-0131">Cell cycle</keyword>
<feature type="region of interest" description="Disordered" evidence="14">
    <location>
        <begin position="94"/>
        <end position="168"/>
    </location>
</feature>
<dbReference type="GO" id="GO:0051301">
    <property type="term" value="P:cell division"/>
    <property type="evidence" value="ECO:0007669"/>
    <property type="project" value="UniProtKB-KW"/>
</dbReference>
<evidence type="ECO:0000256" key="10">
    <source>
        <dbReference type="ARBA" id="ARBA00035657"/>
    </source>
</evidence>
<dbReference type="AlphaFoldDB" id="A0AB39V0J4"/>
<evidence type="ECO:0000313" key="15">
    <source>
        <dbReference type="EMBL" id="XDT73565.1"/>
    </source>
</evidence>
<protein>
    <recommendedName>
        <fullName evidence="11">Z-ring associated protein G</fullName>
    </recommendedName>
    <alternativeName>
        <fullName evidence="12">Cell division protein ZapG</fullName>
    </alternativeName>
</protein>
<dbReference type="KEGG" id="tcd:AAIA72_06240"/>
<keyword evidence="13" id="KW-0175">Coiled coil</keyword>
<evidence type="ECO:0000256" key="9">
    <source>
        <dbReference type="ARBA" id="ARBA00023306"/>
    </source>
</evidence>
<evidence type="ECO:0000256" key="7">
    <source>
        <dbReference type="ARBA" id="ARBA00022989"/>
    </source>
</evidence>
<keyword evidence="3" id="KW-0997">Cell inner membrane</keyword>
<evidence type="ECO:0000256" key="13">
    <source>
        <dbReference type="SAM" id="Coils"/>
    </source>
</evidence>
<dbReference type="PANTHER" id="PTHR39579">
    <property type="entry name" value="INNER MEMBRANE PROTEIN YHCB"/>
    <property type="match status" value="1"/>
</dbReference>
<evidence type="ECO:0000256" key="14">
    <source>
        <dbReference type="SAM" id="MobiDB-lite"/>
    </source>
</evidence>
<evidence type="ECO:0000256" key="4">
    <source>
        <dbReference type="ARBA" id="ARBA00022618"/>
    </source>
</evidence>
<evidence type="ECO:0000256" key="12">
    <source>
        <dbReference type="ARBA" id="ARBA00035727"/>
    </source>
</evidence>
<keyword evidence="6" id="KW-0133">Cell shape</keyword>
<proteinExistence type="inferred from homology"/>
<evidence type="ECO:0000256" key="2">
    <source>
        <dbReference type="ARBA" id="ARBA00022475"/>
    </source>
</evidence>
<gene>
    <name evidence="15" type="ORF">AAIA72_06240</name>
</gene>
<organism evidence="15">
    <name type="scientific">Thermohahella caldifontis</name>
    <dbReference type="NCBI Taxonomy" id="3142973"/>
    <lineage>
        <taxon>Bacteria</taxon>
        <taxon>Pseudomonadati</taxon>
        <taxon>Pseudomonadota</taxon>
        <taxon>Gammaproteobacteria</taxon>
        <taxon>Oceanospirillales</taxon>
        <taxon>Hahellaceae</taxon>
        <taxon>Thermohahella</taxon>
    </lineage>
</organism>
<dbReference type="GO" id="GO:0008360">
    <property type="term" value="P:regulation of cell shape"/>
    <property type="evidence" value="ECO:0007669"/>
    <property type="project" value="UniProtKB-KW"/>
</dbReference>
<evidence type="ECO:0000256" key="1">
    <source>
        <dbReference type="ARBA" id="ARBA00004377"/>
    </source>
</evidence>
<dbReference type="RefSeq" id="WP_369602551.1">
    <property type="nucleotide sequence ID" value="NZ_CP154858.1"/>
</dbReference>